<comment type="subcellular location">
    <subcellularLocation>
        <location evidence="1">Cell outer membrane</location>
    </subcellularLocation>
</comment>
<dbReference type="PANTHER" id="PTHR30026">
    <property type="entry name" value="OUTER MEMBRANE PROTEIN TOLC"/>
    <property type="match status" value="1"/>
</dbReference>
<dbReference type="SUPFAM" id="SSF56954">
    <property type="entry name" value="Outer membrane efflux proteins (OEP)"/>
    <property type="match status" value="1"/>
</dbReference>
<evidence type="ECO:0000256" key="4">
    <source>
        <dbReference type="ARBA" id="ARBA00022452"/>
    </source>
</evidence>
<evidence type="ECO:0000256" key="6">
    <source>
        <dbReference type="ARBA" id="ARBA00023136"/>
    </source>
</evidence>
<reference evidence="8 9" key="1">
    <citation type="submission" date="2024-02" db="EMBL/GenBank/DDBJ databases">
        <title>A novel Gemmatimonadota bacterium.</title>
        <authorList>
            <person name="Du Z.-J."/>
            <person name="Ye Y.-Q."/>
        </authorList>
    </citation>
    <scope>NUCLEOTIDE SEQUENCE [LARGE SCALE GENOMIC DNA]</scope>
    <source>
        <strain evidence="8 9">DH-20</strain>
    </source>
</reference>
<keyword evidence="9" id="KW-1185">Reference proteome</keyword>
<dbReference type="PANTHER" id="PTHR30026:SF23">
    <property type="entry name" value="TO APRF-PUTATIVE OUTER MEMBRANE EFFLUX PROTEIN OR SECRETED ALKALINE PHOSPHATASE-RELATED"/>
    <property type="match status" value="1"/>
</dbReference>
<evidence type="ECO:0000256" key="7">
    <source>
        <dbReference type="ARBA" id="ARBA00023237"/>
    </source>
</evidence>
<name>A0ABU9EB45_9BACT</name>
<dbReference type="Pfam" id="PF02321">
    <property type="entry name" value="OEP"/>
    <property type="match status" value="2"/>
</dbReference>
<evidence type="ECO:0000313" key="9">
    <source>
        <dbReference type="Proteomes" id="UP001484239"/>
    </source>
</evidence>
<proteinExistence type="inferred from homology"/>
<dbReference type="InterPro" id="IPR051906">
    <property type="entry name" value="TolC-like"/>
</dbReference>
<dbReference type="RefSeq" id="WP_405280802.1">
    <property type="nucleotide sequence ID" value="NZ_CP144380.1"/>
</dbReference>
<evidence type="ECO:0000256" key="2">
    <source>
        <dbReference type="ARBA" id="ARBA00007613"/>
    </source>
</evidence>
<comment type="similarity">
    <text evidence="2">Belongs to the outer membrane factor (OMF) (TC 1.B.17) family.</text>
</comment>
<comment type="caution">
    <text evidence="8">The sequence shown here is derived from an EMBL/GenBank/DDBJ whole genome shotgun (WGS) entry which is preliminary data.</text>
</comment>
<keyword evidence="5" id="KW-0812">Transmembrane</keyword>
<gene>
    <name evidence="8" type="ORF">WI372_13295</name>
</gene>
<dbReference type="Gene3D" id="1.20.1600.10">
    <property type="entry name" value="Outer membrane efflux proteins (OEP)"/>
    <property type="match status" value="1"/>
</dbReference>
<keyword evidence="3" id="KW-0813">Transport</keyword>
<protein>
    <submittedName>
        <fullName evidence="8">TolC family protein</fullName>
    </submittedName>
</protein>
<dbReference type="Proteomes" id="UP001484239">
    <property type="component" value="Unassembled WGS sequence"/>
</dbReference>
<evidence type="ECO:0000256" key="1">
    <source>
        <dbReference type="ARBA" id="ARBA00004442"/>
    </source>
</evidence>
<organism evidence="8 9">
    <name type="scientific">Gaopeijia maritima</name>
    <dbReference type="NCBI Taxonomy" id="3119007"/>
    <lineage>
        <taxon>Bacteria</taxon>
        <taxon>Pseudomonadati</taxon>
        <taxon>Gemmatimonadota</taxon>
        <taxon>Longimicrobiia</taxon>
        <taxon>Gaopeijiales</taxon>
        <taxon>Gaopeijiaceae</taxon>
        <taxon>Gaopeijia</taxon>
    </lineage>
</organism>
<evidence type="ECO:0000256" key="3">
    <source>
        <dbReference type="ARBA" id="ARBA00022448"/>
    </source>
</evidence>
<evidence type="ECO:0000313" key="8">
    <source>
        <dbReference type="EMBL" id="MEK9501962.1"/>
    </source>
</evidence>
<keyword evidence="6" id="KW-0472">Membrane</keyword>
<keyword evidence="4" id="KW-1134">Transmembrane beta strand</keyword>
<accession>A0ABU9EB45</accession>
<dbReference type="InterPro" id="IPR003423">
    <property type="entry name" value="OMP_efflux"/>
</dbReference>
<sequence>MKRLGILALAGVAFAPSRGVAQDPVLGQVESYAVGEATPPLEAGATLTPMTLQEAIDRALEVNLNLQSARLNPLIQDYNLRSAQSAFSPTLSGTFGFNNSTSLSTSQLDGGSSITNERATFNTSVSKLMPWAGGRLSANFNNSRTESNNAFATRNPSYSSSLNLSYSQPLLAGFSIDNQRAALRTQRIQAQITDLQLESQAANIVSQVETAYWALRATIEQIEIQRLSLAQAQRLLEENQVREQLGRATEYQVIQSEAQVASAEQSLLNAEIQWRNRELALKQLLLDGAGDPLLSATINPTDLPGLIDNQVDIDSAIQTALSQRTDIRQQQEQLRITEINLDVSKSNTLPTLDLTASYSLAGVGGNQFSRGDLGGEPVLVAPGGYTDGLQSIADFDAPTWNISLNASYPLGTNPQSMALERAELQARQQELALRNQELNIVTQVTSAGLAVQNTFLQYEAAQRSRVAAEQNAAAELARFEVGVATNFELLTAQNSLTSSRLSELQALINHLNAVAEFDRVQRVGN</sequence>
<keyword evidence="7" id="KW-0998">Cell outer membrane</keyword>
<dbReference type="EMBL" id="JBBHLI010000008">
    <property type="protein sequence ID" value="MEK9501962.1"/>
    <property type="molecule type" value="Genomic_DNA"/>
</dbReference>
<evidence type="ECO:0000256" key="5">
    <source>
        <dbReference type="ARBA" id="ARBA00022692"/>
    </source>
</evidence>